<gene>
    <name evidence="4" type="primary">si:ch211-63p21.8</name>
</gene>
<dbReference type="AlphaFoldDB" id="A0A669AVG1"/>
<dbReference type="Pfam" id="PF07707">
    <property type="entry name" value="BACK"/>
    <property type="match status" value="1"/>
</dbReference>
<keyword evidence="5" id="KW-1185">Reference proteome</keyword>
<dbReference type="InterPro" id="IPR015915">
    <property type="entry name" value="Kelch-typ_b-propeller"/>
</dbReference>
<proteinExistence type="predicted"/>
<sequence length="462" mass="52239">MQASSCLDVASFAEAYGMSELLEEANDFVLRNFMEVSSTSKFQDLQAEKLLNFLRCDGLCVPSELAVFRAVISWIEADPEERLAHAGLLMTGVRFPLMTFREFREVRAINLRMECFGNKEVELYGSALKEFGFSLPKSQDHCRIRRPKDAVVLVGGDQLNPDVGQRIPSREVWFANSLRSGTGLVKDIEWRRLTEIPDKPKFRHGVAVMDGRLYVIGGCFFYAKDDIMKSAYSYDPVNDCWKRLADMQEFRSNLSVVVHESHLYAIGGDKDINTNVDSVEMYNPDTDTWSFVRPLDLALSGHAAAVTNGEIFISGGFNCKYECLVSTCLYHPERGTIYLADMTHDRAQHCMEALQSHLYVAGGVCNLRKFYTDQLVCEVYDTVADCWTTFASLPMPHVGAASIVLEEKIYVLGGYCQDDYSESALVHRFDPIMQRWENMGKLPGAVTDIRACLMHLPQHLRQ</sequence>
<organism evidence="4 5">
    <name type="scientific">Oreochromis niloticus</name>
    <name type="common">Nile tilapia</name>
    <name type="synonym">Tilapia nilotica</name>
    <dbReference type="NCBI Taxonomy" id="8128"/>
    <lineage>
        <taxon>Eukaryota</taxon>
        <taxon>Metazoa</taxon>
        <taxon>Chordata</taxon>
        <taxon>Craniata</taxon>
        <taxon>Vertebrata</taxon>
        <taxon>Euteleostomi</taxon>
        <taxon>Actinopterygii</taxon>
        <taxon>Neopterygii</taxon>
        <taxon>Teleostei</taxon>
        <taxon>Neoteleostei</taxon>
        <taxon>Acanthomorphata</taxon>
        <taxon>Ovalentaria</taxon>
        <taxon>Cichlomorphae</taxon>
        <taxon>Cichliformes</taxon>
        <taxon>Cichlidae</taxon>
        <taxon>African cichlids</taxon>
        <taxon>Pseudocrenilabrinae</taxon>
        <taxon>Oreochromini</taxon>
        <taxon>Oreochromis</taxon>
    </lineage>
</organism>
<dbReference type="Ensembl" id="ENSONIT00000058728.1">
    <property type="protein sequence ID" value="ENSONIP00000027059.1"/>
    <property type="gene ID" value="ENSONIG00000007868.2"/>
</dbReference>
<feature type="domain" description="BACK" evidence="3">
    <location>
        <begin position="6"/>
        <end position="107"/>
    </location>
</feature>
<keyword evidence="2" id="KW-0677">Repeat</keyword>
<reference evidence="4" key="2">
    <citation type="submission" date="2025-08" db="UniProtKB">
        <authorList>
            <consortium name="Ensembl"/>
        </authorList>
    </citation>
    <scope>IDENTIFICATION</scope>
</reference>
<dbReference type="Pfam" id="PF01344">
    <property type="entry name" value="Kelch_1"/>
    <property type="match status" value="1"/>
</dbReference>
<evidence type="ECO:0000313" key="5">
    <source>
        <dbReference type="Proteomes" id="UP000005207"/>
    </source>
</evidence>
<evidence type="ECO:0000259" key="3">
    <source>
        <dbReference type="SMART" id="SM00875"/>
    </source>
</evidence>
<dbReference type="GeneTree" id="ENSGT00940000164143"/>
<dbReference type="PANTHER" id="PTHR45632:SF14">
    <property type="entry name" value="KELCH-LIKE PROTEIN 33"/>
    <property type="match status" value="1"/>
</dbReference>
<dbReference type="InterPro" id="IPR011705">
    <property type="entry name" value="BACK"/>
</dbReference>
<reference evidence="5" key="1">
    <citation type="submission" date="2012-01" db="EMBL/GenBank/DDBJ databases">
        <title>The Genome Sequence of Oreochromis niloticus (Nile Tilapia).</title>
        <authorList>
            <consortium name="Broad Institute Genome Assembly Team"/>
            <consortium name="Broad Institute Sequencing Platform"/>
            <person name="Di Palma F."/>
            <person name="Johnson J."/>
            <person name="Lander E.S."/>
            <person name="Lindblad-Toh K."/>
        </authorList>
    </citation>
    <scope>NUCLEOTIDE SEQUENCE [LARGE SCALE GENOMIC DNA]</scope>
</reference>
<dbReference type="SMART" id="SM00875">
    <property type="entry name" value="BACK"/>
    <property type="match status" value="1"/>
</dbReference>
<accession>A0A669AVG1</accession>
<dbReference type="SUPFAM" id="SSF117281">
    <property type="entry name" value="Kelch motif"/>
    <property type="match status" value="1"/>
</dbReference>
<dbReference type="Pfam" id="PF24681">
    <property type="entry name" value="Kelch_KLHDC2_KLHL20_DRC7"/>
    <property type="match status" value="1"/>
</dbReference>
<reference evidence="4" key="3">
    <citation type="submission" date="2025-09" db="UniProtKB">
        <authorList>
            <consortium name="Ensembl"/>
        </authorList>
    </citation>
    <scope>IDENTIFICATION</scope>
</reference>
<evidence type="ECO:0000256" key="2">
    <source>
        <dbReference type="ARBA" id="ARBA00022737"/>
    </source>
</evidence>
<evidence type="ECO:0000256" key="1">
    <source>
        <dbReference type="ARBA" id="ARBA00022441"/>
    </source>
</evidence>
<dbReference type="SMART" id="SM00612">
    <property type="entry name" value="Kelch"/>
    <property type="match status" value="5"/>
</dbReference>
<dbReference type="Proteomes" id="UP000005207">
    <property type="component" value="Linkage group LG3"/>
</dbReference>
<keyword evidence="1" id="KW-0880">Kelch repeat</keyword>
<evidence type="ECO:0000313" key="4">
    <source>
        <dbReference type="Ensembl" id="ENSONIP00000027059.1"/>
    </source>
</evidence>
<dbReference type="InterPro" id="IPR006652">
    <property type="entry name" value="Kelch_1"/>
</dbReference>
<protein>
    <submittedName>
        <fullName evidence="4">Si:ch211-63p21.8</fullName>
    </submittedName>
</protein>
<name>A0A669AVG1_ORENI</name>
<dbReference type="FunFam" id="1.25.40.420:FF:000001">
    <property type="entry name" value="Kelch-like family member 12"/>
    <property type="match status" value="1"/>
</dbReference>
<dbReference type="PANTHER" id="PTHR45632">
    <property type="entry name" value="LD33804P"/>
    <property type="match status" value="1"/>
</dbReference>
<dbReference type="Gene3D" id="2.120.10.80">
    <property type="entry name" value="Kelch-type beta propeller"/>
    <property type="match status" value="2"/>
</dbReference>
<dbReference type="Gene3D" id="1.25.40.420">
    <property type="match status" value="1"/>
</dbReference>